<dbReference type="GO" id="GO:0140359">
    <property type="term" value="F:ABC-type transporter activity"/>
    <property type="evidence" value="ECO:0007669"/>
    <property type="project" value="InterPro"/>
</dbReference>
<dbReference type="RefSeq" id="WP_034716784.1">
    <property type="nucleotide sequence ID" value="NZ_AWQS01000087.1"/>
</dbReference>
<feature type="transmembrane region" description="Helical" evidence="6">
    <location>
        <begin position="258"/>
        <end position="276"/>
    </location>
</feature>
<evidence type="ECO:0000256" key="3">
    <source>
        <dbReference type="ARBA" id="ARBA00022989"/>
    </source>
</evidence>
<dbReference type="InterPro" id="IPR000412">
    <property type="entry name" value="ABC_2_transport"/>
</dbReference>
<organism evidence="8 9">
    <name type="scientific">Intrasporangium chromatireducens Q5-1</name>
    <dbReference type="NCBI Taxonomy" id="584657"/>
    <lineage>
        <taxon>Bacteria</taxon>
        <taxon>Bacillati</taxon>
        <taxon>Actinomycetota</taxon>
        <taxon>Actinomycetes</taxon>
        <taxon>Micrococcales</taxon>
        <taxon>Intrasporangiaceae</taxon>
        <taxon>Intrasporangium</taxon>
    </lineage>
</organism>
<dbReference type="Proteomes" id="UP000019494">
    <property type="component" value="Unassembled WGS sequence"/>
</dbReference>
<keyword evidence="3 6" id="KW-1133">Transmembrane helix</keyword>
<evidence type="ECO:0000256" key="5">
    <source>
        <dbReference type="ARBA" id="ARBA00023251"/>
    </source>
</evidence>
<evidence type="ECO:0000313" key="8">
    <source>
        <dbReference type="EMBL" id="EWT05774.1"/>
    </source>
</evidence>
<proteinExistence type="inferred from homology"/>
<keyword evidence="6" id="KW-0813">Transport</keyword>
<feature type="transmembrane region" description="Helical" evidence="6">
    <location>
        <begin position="157"/>
        <end position="177"/>
    </location>
</feature>
<feature type="transmembrane region" description="Helical" evidence="6">
    <location>
        <begin position="44"/>
        <end position="64"/>
    </location>
</feature>
<accession>W9GPE9</accession>
<dbReference type="InterPro" id="IPR013525">
    <property type="entry name" value="ABC2_TM"/>
</dbReference>
<dbReference type="OrthoDB" id="670210at2"/>
<keyword evidence="9" id="KW-1185">Reference proteome</keyword>
<dbReference type="InterPro" id="IPR047817">
    <property type="entry name" value="ABC2_TM_bact-type"/>
</dbReference>
<evidence type="ECO:0000313" key="9">
    <source>
        <dbReference type="Proteomes" id="UP000019494"/>
    </source>
</evidence>
<dbReference type="GO" id="GO:0046677">
    <property type="term" value="P:response to antibiotic"/>
    <property type="evidence" value="ECO:0007669"/>
    <property type="project" value="UniProtKB-KW"/>
</dbReference>
<keyword evidence="6" id="KW-1003">Cell membrane</keyword>
<evidence type="ECO:0000256" key="4">
    <source>
        <dbReference type="ARBA" id="ARBA00023136"/>
    </source>
</evidence>
<feature type="domain" description="ABC transmembrane type-2" evidence="7">
    <location>
        <begin position="43"/>
        <end position="279"/>
    </location>
</feature>
<evidence type="ECO:0000256" key="6">
    <source>
        <dbReference type="RuleBase" id="RU361157"/>
    </source>
</evidence>
<evidence type="ECO:0000256" key="2">
    <source>
        <dbReference type="ARBA" id="ARBA00022692"/>
    </source>
</evidence>
<sequence length="282" mass="30554">MTSTIGTTAPAPAARPIVTPPGLASQVRTHVWRNVKHIRRMPEMLADVTFQPVMFVVLFAYVFGGSINAGVNYREWLLPGIMAQTMTFSCFVVAVGLTNDLNKGVIDRFRSLPISRASVLMGRSISSLIHSSIGIVVMAGTGLVIGWRIHEGFTRAVLGFALLLLFGFAMIWFGILAGSALKTVEAVQGVMFTAVFPLTFLADTFAPAANMSPAWLRTVAEWNPISSLVRAIRELWGNAAPLAPDSALPLHHPVESTIIWSVALTLVLAPLSIRAFNRRTSD</sequence>
<comment type="subcellular location">
    <subcellularLocation>
        <location evidence="6">Cell membrane</location>
        <topology evidence="6">Multi-pass membrane protein</topology>
    </subcellularLocation>
    <subcellularLocation>
        <location evidence="1">Membrane</location>
        <topology evidence="1">Multi-pass membrane protein</topology>
    </subcellularLocation>
</comment>
<feature type="transmembrane region" description="Helical" evidence="6">
    <location>
        <begin position="120"/>
        <end position="145"/>
    </location>
</feature>
<evidence type="ECO:0000256" key="1">
    <source>
        <dbReference type="ARBA" id="ARBA00004141"/>
    </source>
</evidence>
<comment type="similarity">
    <text evidence="6">Belongs to the ABC-2 integral membrane protein family.</text>
</comment>
<keyword evidence="5" id="KW-0046">Antibiotic resistance</keyword>
<dbReference type="PIRSF" id="PIRSF006648">
    <property type="entry name" value="DrrB"/>
    <property type="match status" value="1"/>
</dbReference>
<dbReference type="PROSITE" id="PS51012">
    <property type="entry name" value="ABC_TM2"/>
    <property type="match status" value="1"/>
</dbReference>
<gene>
    <name evidence="8" type="ORF">N864_02090</name>
</gene>
<dbReference type="AlphaFoldDB" id="W9GPE9"/>
<dbReference type="PANTHER" id="PTHR43229:SF2">
    <property type="entry name" value="NODULATION PROTEIN J"/>
    <property type="match status" value="1"/>
</dbReference>
<dbReference type="Pfam" id="PF01061">
    <property type="entry name" value="ABC2_membrane"/>
    <property type="match status" value="1"/>
</dbReference>
<name>W9GPE9_9MICO</name>
<evidence type="ECO:0000259" key="7">
    <source>
        <dbReference type="PROSITE" id="PS51012"/>
    </source>
</evidence>
<dbReference type="PANTHER" id="PTHR43229">
    <property type="entry name" value="NODULATION PROTEIN J"/>
    <property type="match status" value="1"/>
</dbReference>
<protein>
    <recommendedName>
        <fullName evidence="6">Transport permease protein</fullName>
    </recommendedName>
</protein>
<dbReference type="EMBL" id="AWQS01000087">
    <property type="protein sequence ID" value="EWT05774.1"/>
    <property type="molecule type" value="Genomic_DNA"/>
</dbReference>
<feature type="transmembrane region" description="Helical" evidence="6">
    <location>
        <begin position="189"/>
        <end position="209"/>
    </location>
</feature>
<keyword evidence="2 6" id="KW-0812">Transmembrane</keyword>
<reference evidence="9" key="1">
    <citation type="submission" date="2013-08" db="EMBL/GenBank/DDBJ databases">
        <title>Intrasporangium oryzae NRRL B-24470.</title>
        <authorList>
            <person name="Liu H."/>
            <person name="Wang G."/>
        </authorList>
    </citation>
    <scope>NUCLEOTIDE SEQUENCE [LARGE SCALE GENOMIC DNA]</scope>
    <source>
        <strain evidence="9">Q5-1</strain>
    </source>
</reference>
<feature type="transmembrane region" description="Helical" evidence="6">
    <location>
        <begin position="76"/>
        <end position="99"/>
    </location>
</feature>
<keyword evidence="4 6" id="KW-0472">Membrane</keyword>
<dbReference type="InterPro" id="IPR051784">
    <property type="entry name" value="Nod_factor_ABC_transporter"/>
</dbReference>
<dbReference type="GO" id="GO:0043190">
    <property type="term" value="C:ATP-binding cassette (ABC) transporter complex"/>
    <property type="evidence" value="ECO:0007669"/>
    <property type="project" value="InterPro"/>
</dbReference>
<comment type="caution">
    <text evidence="8">The sequence shown here is derived from an EMBL/GenBank/DDBJ whole genome shotgun (WGS) entry which is preliminary data.</text>
</comment>